<dbReference type="EMBL" id="KN824987">
    <property type="protein sequence ID" value="KIK96428.1"/>
    <property type="molecule type" value="Genomic_DNA"/>
</dbReference>
<proteinExistence type="predicted"/>
<protein>
    <submittedName>
        <fullName evidence="1">Uncharacterized protein</fullName>
    </submittedName>
</protein>
<evidence type="ECO:0000313" key="2">
    <source>
        <dbReference type="Proteomes" id="UP000054538"/>
    </source>
</evidence>
<reference evidence="1 2" key="1">
    <citation type="submission" date="2014-04" db="EMBL/GenBank/DDBJ databases">
        <authorList>
            <consortium name="DOE Joint Genome Institute"/>
            <person name="Kuo A."/>
            <person name="Kohler A."/>
            <person name="Jargeat P."/>
            <person name="Nagy L.G."/>
            <person name="Floudas D."/>
            <person name="Copeland A."/>
            <person name="Barry K.W."/>
            <person name="Cichocki N."/>
            <person name="Veneault-Fourrey C."/>
            <person name="LaButti K."/>
            <person name="Lindquist E.A."/>
            <person name="Lipzen A."/>
            <person name="Lundell T."/>
            <person name="Morin E."/>
            <person name="Murat C."/>
            <person name="Sun H."/>
            <person name="Tunlid A."/>
            <person name="Henrissat B."/>
            <person name="Grigoriev I.V."/>
            <person name="Hibbett D.S."/>
            <person name="Martin F."/>
            <person name="Nordberg H.P."/>
            <person name="Cantor M.N."/>
            <person name="Hua S.X."/>
        </authorList>
    </citation>
    <scope>NUCLEOTIDE SEQUENCE [LARGE SCALE GENOMIC DNA]</scope>
    <source>
        <strain evidence="1 2">Ve08.2h10</strain>
    </source>
</reference>
<name>A0A0D0DSJ0_9AGAM</name>
<dbReference type="HOGENOM" id="CLU_2776672_0_0_1"/>
<dbReference type="InParanoid" id="A0A0D0DSJ0"/>
<accession>A0A0D0DSJ0</accession>
<dbReference type="Proteomes" id="UP000054538">
    <property type="component" value="Unassembled WGS sequence"/>
</dbReference>
<evidence type="ECO:0000313" key="1">
    <source>
        <dbReference type="EMBL" id="KIK96428.1"/>
    </source>
</evidence>
<keyword evidence="2" id="KW-1185">Reference proteome</keyword>
<sequence length="69" mass="7686">MVSDDFDRETYEFLHRGTPGLGHCHGNSFNLRIRMGDSIRLSKGAPIRAVQPVTATELTWQKVGSVITN</sequence>
<gene>
    <name evidence="1" type="ORF">PAXRUDRAFT_825953</name>
</gene>
<organism evidence="1 2">
    <name type="scientific">Paxillus rubicundulus Ve08.2h10</name>
    <dbReference type="NCBI Taxonomy" id="930991"/>
    <lineage>
        <taxon>Eukaryota</taxon>
        <taxon>Fungi</taxon>
        <taxon>Dikarya</taxon>
        <taxon>Basidiomycota</taxon>
        <taxon>Agaricomycotina</taxon>
        <taxon>Agaricomycetes</taxon>
        <taxon>Agaricomycetidae</taxon>
        <taxon>Boletales</taxon>
        <taxon>Paxilineae</taxon>
        <taxon>Paxillaceae</taxon>
        <taxon>Paxillus</taxon>
    </lineage>
</organism>
<dbReference type="AlphaFoldDB" id="A0A0D0DSJ0"/>
<reference evidence="2" key="2">
    <citation type="submission" date="2015-01" db="EMBL/GenBank/DDBJ databases">
        <title>Evolutionary Origins and Diversification of the Mycorrhizal Mutualists.</title>
        <authorList>
            <consortium name="DOE Joint Genome Institute"/>
            <consortium name="Mycorrhizal Genomics Consortium"/>
            <person name="Kohler A."/>
            <person name="Kuo A."/>
            <person name="Nagy L.G."/>
            <person name="Floudas D."/>
            <person name="Copeland A."/>
            <person name="Barry K.W."/>
            <person name="Cichocki N."/>
            <person name="Veneault-Fourrey C."/>
            <person name="LaButti K."/>
            <person name="Lindquist E.A."/>
            <person name="Lipzen A."/>
            <person name="Lundell T."/>
            <person name="Morin E."/>
            <person name="Murat C."/>
            <person name="Riley R."/>
            <person name="Ohm R."/>
            <person name="Sun H."/>
            <person name="Tunlid A."/>
            <person name="Henrissat B."/>
            <person name="Grigoriev I.V."/>
            <person name="Hibbett D.S."/>
            <person name="Martin F."/>
        </authorList>
    </citation>
    <scope>NUCLEOTIDE SEQUENCE [LARGE SCALE GENOMIC DNA]</scope>
    <source>
        <strain evidence="2">Ve08.2h10</strain>
    </source>
</reference>